<dbReference type="InterPro" id="IPR001025">
    <property type="entry name" value="BAH_dom"/>
</dbReference>
<protein>
    <submittedName>
        <fullName evidence="4">Bromo-adjacent-like proteiny (BAH) domain-containing protein</fullName>
    </submittedName>
</protein>
<gene>
    <name evidence="4" type="ORF">Adt_13361</name>
</gene>
<evidence type="ECO:0000259" key="2">
    <source>
        <dbReference type="PROSITE" id="PS51038"/>
    </source>
</evidence>
<dbReference type="Gene3D" id="1.10.472.30">
    <property type="entry name" value="Transcription elongation factor S-II, central domain"/>
    <property type="match status" value="1"/>
</dbReference>
<dbReference type="Gene3D" id="2.30.30.490">
    <property type="match status" value="1"/>
</dbReference>
<dbReference type="PROSITE" id="PS51038">
    <property type="entry name" value="BAH"/>
    <property type="match status" value="1"/>
</dbReference>
<feature type="compositionally biased region" description="Polar residues" evidence="1">
    <location>
        <begin position="374"/>
        <end position="393"/>
    </location>
</feature>
<dbReference type="SMART" id="SM00439">
    <property type="entry name" value="BAH"/>
    <property type="match status" value="1"/>
</dbReference>
<feature type="region of interest" description="Disordered" evidence="1">
    <location>
        <begin position="635"/>
        <end position="654"/>
    </location>
</feature>
<comment type="caution">
    <text evidence="4">The sequence shown here is derived from an EMBL/GenBank/DDBJ whole genome shotgun (WGS) entry which is preliminary data.</text>
</comment>
<dbReference type="Pfam" id="PF07500">
    <property type="entry name" value="TFIIS_M"/>
    <property type="match status" value="1"/>
</dbReference>
<feature type="region of interest" description="Disordered" evidence="1">
    <location>
        <begin position="88"/>
        <end position="170"/>
    </location>
</feature>
<keyword evidence="5" id="KW-1185">Reference proteome</keyword>
<evidence type="ECO:0000313" key="4">
    <source>
        <dbReference type="EMBL" id="KAL2517114.1"/>
    </source>
</evidence>
<feature type="region of interest" description="Disordered" evidence="1">
    <location>
        <begin position="661"/>
        <end position="681"/>
    </location>
</feature>
<dbReference type="AlphaFoldDB" id="A0ABD1TWK7"/>
<name>A0ABD1TWK7_9LAMI</name>
<dbReference type="SUPFAM" id="SSF46942">
    <property type="entry name" value="Elongation factor TFIIS domain 2"/>
    <property type="match status" value="1"/>
</dbReference>
<dbReference type="CDD" id="cd04713">
    <property type="entry name" value="BAH_plant_3"/>
    <property type="match status" value="1"/>
</dbReference>
<reference evidence="5" key="1">
    <citation type="submission" date="2024-07" db="EMBL/GenBank/DDBJ databases">
        <title>Two chromosome-level genome assemblies of Korean endemic species Abeliophyllum distichum and Forsythia ovata (Oleaceae).</title>
        <authorList>
            <person name="Jang H."/>
        </authorList>
    </citation>
    <scope>NUCLEOTIDE SEQUENCE [LARGE SCALE GENOMIC DNA]</scope>
</reference>
<accession>A0ABD1TWK7</accession>
<feature type="region of interest" description="Disordered" evidence="1">
    <location>
        <begin position="428"/>
        <end position="472"/>
    </location>
</feature>
<feature type="region of interest" description="Disordered" evidence="1">
    <location>
        <begin position="334"/>
        <end position="393"/>
    </location>
</feature>
<evidence type="ECO:0000256" key="1">
    <source>
        <dbReference type="SAM" id="MobiDB-lite"/>
    </source>
</evidence>
<feature type="compositionally biased region" description="Basic and acidic residues" evidence="1">
    <location>
        <begin position="635"/>
        <end position="653"/>
    </location>
</feature>
<feature type="domain" description="TFIIS central" evidence="3">
    <location>
        <begin position="409"/>
        <end position="564"/>
    </location>
</feature>
<feature type="compositionally biased region" description="Basic and acidic residues" evidence="1">
    <location>
        <begin position="116"/>
        <end position="131"/>
    </location>
</feature>
<feature type="compositionally biased region" description="Basic and acidic residues" evidence="1">
    <location>
        <begin position="431"/>
        <end position="450"/>
    </location>
</feature>
<feature type="compositionally biased region" description="Acidic residues" evidence="1">
    <location>
        <begin position="132"/>
        <end position="155"/>
    </location>
</feature>
<dbReference type="PANTHER" id="PTHR46871:SF1">
    <property type="entry name" value="BROMO-ADJACENT HOMOLOGY (BAH) DOMAIN-CONTAINING PROTEIN"/>
    <property type="match status" value="1"/>
</dbReference>
<dbReference type="SMART" id="SM00510">
    <property type="entry name" value="TFS2M"/>
    <property type="match status" value="1"/>
</dbReference>
<dbReference type="PROSITE" id="PS51321">
    <property type="entry name" value="TFIIS_CENTRAL"/>
    <property type="match status" value="1"/>
</dbReference>
<feature type="domain" description="BAH" evidence="2">
    <location>
        <begin position="185"/>
        <end position="307"/>
    </location>
</feature>
<dbReference type="PANTHER" id="PTHR46871">
    <property type="entry name" value="BROMO-ADJACENT HOMOLOGY (BAH) DOMAIN-CONTAINING PROTEIN"/>
    <property type="match status" value="1"/>
</dbReference>
<dbReference type="Pfam" id="PF01426">
    <property type="entry name" value="BAH"/>
    <property type="match status" value="1"/>
</dbReference>
<dbReference type="InterPro" id="IPR003618">
    <property type="entry name" value="TFIIS_cen_dom"/>
</dbReference>
<dbReference type="InterPro" id="IPR036575">
    <property type="entry name" value="TFIIS_cen_dom_sf"/>
</dbReference>
<dbReference type="InterPro" id="IPR043151">
    <property type="entry name" value="BAH_sf"/>
</dbReference>
<dbReference type="Proteomes" id="UP001604336">
    <property type="component" value="Unassembled WGS sequence"/>
</dbReference>
<proteinExistence type="predicted"/>
<feature type="compositionally biased region" description="Acidic residues" evidence="1">
    <location>
        <begin position="106"/>
        <end position="115"/>
    </location>
</feature>
<dbReference type="EMBL" id="JBFOLK010000004">
    <property type="protein sequence ID" value="KAL2517114.1"/>
    <property type="molecule type" value="Genomic_DNA"/>
</dbReference>
<sequence length="681" mass="77207">MMPRLSPRTEVVAVVRVATGRLKREASTARVRDQETRGADCRSALPLPPTAVLLSQLVQGISVKERMRNRRFARVAISEDDDELPLASRRSVGQENQRKRKKVRLDDDEEFEVEEEKLRENKKQKNKKKEEDPEPEAESPNDEEPDEEPEPEPEPEAQPIGDVIRVSGKGKGRRNHYVSFEYDGNKYDLEDSVLLVPEYTENQKQKPYVAIIKDITQTRKGAMMVTGQWFYRPEEAEKIGGGNWESRDTRELFYSFHRDEVPAESVMHKCVVHFIPLNKQIPKRKQHPGFIVQKVYDTEQKRLFKLTDKDYEDNKQHEIDLLVQKTISRIGDLPDLEPEDTAVNQEDQTKNKRLLRKRNMPPLDVSREDEGISRSHQSLKAETPGSTAASSSEHYAILSQHKVLTGETQRDRWLEKLLPAIQFMCTPMRSKQNDRKEKDGADGSSSRDKSGSSNHVNGSDDKPPNGNESFDWPDSAVLAITALEKAAHDALSSDFQKYNQKMRQLAFNLKNAVLARRLLNGELEPSQILNMSPNELKEGLTAEEIASREPEESGRIRQMTDARCNRCMEKQVGLIEIIQAGHGDRYHLECVACGNTWYASRDDTSTLTIEGPSSARSVGTAPLATAKFEDVEKKLVSPRGPEKGATDDLKKTTEGFIPVLDNQKSFNKTRAEDNPPTTIAE</sequence>
<evidence type="ECO:0000313" key="5">
    <source>
        <dbReference type="Proteomes" id="UP001604336"/>
    </source>
</evidence>
<organism evidence="4 5">
    <name type="scientific">Abeliophyllum distichum</name>
    <dbReference type="NCBI Taxonomy" id="126358"/>
    <lineage>
        <taxon>Eukaryota</taxon>
        <taxon>Viridiplantae</taxon>
        <taxon>Streptophyta</taxon>
        <taxon>Embryophyta</taxon>
        <taxon>Tracheophyta</taxon>
        <taxon>Spermatophyta</taxon>
        <taxon>Magnoliopsida</taxon>
        <taxon>eudicotyledons</taxon>
        <taxon>Gunneridae</taxon>
        <taxon>Pentapetalae</taxon>
        <taxon>asterids</taxon>
        <taxon>lamiids</taxon>
        <taxon>Lamiales</taxon>
        <taxon>Oleaceae</taxon>
        <taxon>Forsythieae</taxon>
        <taxon>Abeliophyllum</taxon>
    </lineage>
</organism>
<evidence type="ECO:0000259" key="3">
    <source>
        <dbReference type="PROSITE" id="PS51321"/>
    </source>
</evidence>